<accession>A0A1A9WBD8</accession>
<dbReference type="GO" id="GO:0000281">
    <property type="term" value="P:mitotic cytokinesis"/>
    <property type="evidence" value="ECO:0007669"/>
    <property type="project" value="TreeGrafter"/>
</dbReference>
<evidence type="ECO:0000313" key="4">
    <source>
        <dbReference type="Proteomes" id="UP000091820"/>
    </source>
</evidence>
<dbReference type="STRING" id="37001.A0A1A9WBD8"/>
<proteinExistence type="predicted"/>
<dbReference type="GO" id="GO:0031106">
    <property type="term" value="P:septin ring organization"/>
    <property type="evidence" value="ECO:0007669"/>
    <property type="project" value="TreeGrafter"/>
</dbReference>
<organism evidence="3 4">
    <name type="scientific">Glossina brevipalpis</name>
    <dbReference type="NCBI Taxonomy" id="37001"/>
    <lineage>
        <taxon>Eukaryota</taxon>
        <taxon>Metazoa</taxon>
        <taxon>Ecdysozoa</taxon>
        <taxon>Arthropoda</taxon>
        <taxon>Hexapoda</taxon>
        <taxon>Insecta</taxon>
        <taxon>Pterygota</taxon>
        <taxon>Neoptera</taxon>
        <taxon>Endopterygota</taxon>
        <taxon>Diptera</taxon>
        <taxon>Brachycera</taxon>
        <taxon>Muscomorpha</taxon>
        <taxon>Hippoboscoidea</taxon>
        <taxon>Glossinidae</taxon>
        <taxon>Glossina</taxon>
    </lineage>
</organism>
<evidence type="ECO:0000256" key="1">
    <source>
        <dbReference type="SAM" id="MobiDB-lite"/>
    </source>
</evidence>
<feature type="region of interest" description="Disordered" evidence="1">
    <location>
        <begin position="550"/>
        <end position="614"/>
    </location>
</feature>
<dbReference type="InterPro" id="IPR037840">
    <property type="entry name" value="PH_Anillin"/>
</dbReference>
<feature type="domain" description="PH" evidence="2">
    <location>
        <begin position="965"/>
        <end position="1091"/>
    </location>
</feature>
<feature type="region of interest" description="Disordered" evidence="1">
    <location>
        <begin position="443"/>
        <end position="533"/>
    </location>
</feature>
<reference evidence="3" key="2">
    <citation type="submission" date="2020-05" db="UniProtKB">
        <authorList>
            <consortium name="EnsemblMetazoa"/>
        </authorList>
    </citation>
    <scope>IDENTIFICATION</scope>
    <source>
        <strain evidence="3">IAEA</strain>
    </source>
</reference>
<dbReference type="EnsemblMetazoa" id="GBRI013130-RA">
    <property type="protein sequence ID" value="GBRI013130-PA"/>
    <property type="gene ID" value="GBRI013130"/>
</dbReference>
<feature type="compositionally biased region" description="Acidic residues" evidence="1">
    <location>
        <begin position="1112"/>
        <end position="1127"/>
    </location>
</feature>
<dbReference type="InterPro" id="IPR051364">
    <property type="entry name" value="Cytokinesis/Rho-signaling"/>
</dbReference>
<evidence type="ECO:0000313" key="3">
    <source>
        <dbReference type="EnsemblMetazoa" id="GBRI013130-PA"/>
    </source>
</evidence>
<feature type="compositionally biased region" description="Polar residues" evidence="1">
    <location>
        <begin position="470"/>
        <end position="486"/>
    </location>
</feature>
<feature type="compositionally biased region" description="Low complexity" evidence="1">
    <location>
        <begin position="1148"/>
        <end position="1163"/>
    </location>
</feature>
<feature type="region of interest" description="Disordered" evidence="1">
    <location>
        <begin position="1109"/>
        <end position="1185"/>
    </location>
</feature>
<dbReference type="PANTHER" id="PTHR21538">
    <property type="entry name" value="ANILLIN/RHOTEKIN RTKN"/>
    <property type="match status" value="1"/>
</dbReference>
<dbReference type="Pfam" id="PF00169">
    <property type="entry name" value="PH"/>
    <property type="match status" value="1"/>
</dbReference>
<dbReference type="CDD" id="cd01263">
    <property type="entry name" value="PH_anillin"/>
    <property type="match status" value="1"/>
</dbReference>
<reference evidence="4" key="1">
    <citation type="submission" date="2014-03" db="EMBL/GenBank/DDBJ databases">
        <authorList>
            <person name="Aksoy S."/>
            <person name="Warren W."/>
            <person name="Wilson R.K."/>
        </authorList>
    </citation>
    <scope>NUCLEOTIDE SEQUENCE [LARGE SCALE GENOMIC DNA]</scope>
    <source>
        <strain evidence="4">IAEA</strain>
    </source>
</reference>
<keyword evidence="4" id="KW-1185">Reference proteome</keyword>
<dbReference type="Gene3D" id="2.30.29.30">
    <property type="entry name" value="Pleckstrin-homology domain (PH domain)/Phosphotyrosine-binding domain (PTB)"/>
    <property type="match status" value="1"/>
</dbReference>
<name>A0A1A9WBD8_9MUSC</name>
<dbReference type="AlphaFoldDB" id="A0A1A9WBD8"/>
<dbReference type="InterPro" id="IPR011993">
    <property type="entry name" value="PH-like_dom_sf"/>
</dbReference>
<sequence>MIPIKKEQVVVDCQIEMAEDTQQISDTTSTFQYCLNAEDSSSPLYDMEEKFSVTSAERGRNASSMRRQTCKPSPVLACSSNFQSKDEIAHQNCKTSYTSSISLSKLIVPNGESMKSFASAYSPITSNEVVMGEEHDTEKKKSLKRDSKVTNPLQSPCFQRRVGSILNVSYEFNEEQHRHLESKGDLKENPLNAGNEKIVVKQCDEEKKFNHLMENNKMIAVRQSLVSDKAALFENEIKQQIGKCHQNDPIELSVKERMKLFEKNKTKALAWKGGFDIIPSQVSRSDKEAQFQFVCATTNLPLIKGNVDKKVQAKVVALMLAANENKIKDNIRKQRQEDMQVLANGFKKKKIFYEIFEATFQQQKHEEDIIQETQLKAATLPSVTHNRDIKRGNVLQQSSPVSLPMSQNLILYSKRKSSDDGIKRTCQINQNLVRIDLMDFDSRKSHSDKERTNVNLSTPKTTDEMKETVEASNSKSKQQRNQLQQTESEDQEDMEFANCQDEISTTKGNGEDETLNVQHRNEKSPKAQKVKVKKVRYVDKDHCIENYRKADDSSEMSAGSDDCLSKSLDHQTNGDNGKPQGDEDGNDHDHDESGEAEDNTRLLGSSFGETNSPNFSFCKTPMVDSQIIDKKNNNSLGTTTSDGSESVANKETVNMLTPMRRVNSHRCEKNCTNSTPTHTLYGEQSMLMFNDSEYSDYSDDDLMQTEIGMDNSHLAQEKIDKLLNEVRKQQQIIDQTSQALRLCDVNFGFSGDMELVESERHLLAATHRYQACLDEMQRLRVEKIMRPMGAPHEKGRITVKQLTLPLRQSYVRQLALDTTPGHHLVCLLKYNEHVLATKSIPTLPGLLTVKFPDILRLNDVYADFKITIEIYGMTAQGNTLPHEVKYRKNSSKNSDIKNTKKKRLRNGSTMSPFQVVVVPKLIQYGVAIISLREIQKTNWTLTHSRSVSPLAGTLQMKLNYEMYVSVEHKGFLTIRGNISGLEDWQRCYCYLNGTVLSYWDYPDYAEDRTPIGSIDLYSATTQKVTIATRDICSRLNTILLECQRPRIEKEQETLAVVHHDEDRRAIVQYLMSADTIEECEAWRAYFNKALAVLRVWGLPPHHWSVLCASSSADDDDDDNDDDDDVGHDDDHDATPQPQPRLSYNLSRTLSHAPATASAALSATRQPQSRPSHSYAPATATPQPQP</sequence>
<dbReference type="GO" id="GO:0005826">
    <property type="term" value="C:actomyosin contractile ring"/>
    <property type="evidence" value="ECO:0007669"/>
    <property type="project" value="TreeGrafter"/>
</dbReference>
<dbReference type="PANTHER" id="PTHR21538:SF23">
    <property type="entry name" value="ANILLIN"/>
    <property type="match status" value="1"/>
</dbReference>
<dbReference type="SMART" id="SM00233">
    <property type="entry name" value="PH"/>
    <property type="match status" value="1"/>
</dbReference>
<feature type="compositionally biased region" description="Low complexity" evidence="1">
    <location>
        <begin position="1175"/>
        <end position="1185"/>
    </location>
</feature>
<dbReference type="PROSITE" id="PS50003">
    <property type="entry name" value="PH_DOMAIN"/>
    <property type="match status" value="1"/>
</dbReference>
<dbReference type="VEuPathDB" id="VectorBase:GBRI013130"/>
<evidence type="ECO:0000259" key="2">
    <source>
        <dbReference type="PROSITE" id="PS50003"/>
    </source>
</evidence>
<dbReference type="SUPFAM" id="SSF50729">
    <property type="entry name" value="PH domain-like"/>
    <property type="match status" value="1"/>
</dbReference>
<dbReference type="Proteomes" id="UP000091820">
    <property type="component" value="Unassembled WGS sequence"/>
</dbReference>
<dbReference type="Pfam" id="PF08174">
    <property type="entry name" value="Anillin"/>
    <property type="match status" value="1"/>
</dbReference>
<feature type="compositionally biased region" description="Basic and acidic residues" evidence="1">
    <location>
        <begin position="443"/>
        <end position="452"/>
    </location>
</feature>
<dbReference type="InterPro" id="IPR001849">
    <property type="entry name" value="PH_domain"/>
</dbReference>
<dbReference type="GO" id="GO:0000915">
    <property type="term" value="P:actomyosin contractile ring assembly"/>
    <property type="evidence" value="ECO:0007669"/>
    <property type="project" value="TreeGrafter"/>
</dbReference>
<dbReference type="InterPro" id="IPR012966">
    <property type="entry name" value="AHD"/>
</dbReference>
<protein>
    <submittedName>
        <fullName evidence="3">PH domain-containing protein</fullName>
    </submittedName>
</protein>